<proteinExistence type="predicted"/>
<feature type="non-terminal residue" evidence="1">
    <location>
        <position position="1"/>
    </location>
</feature>
<protein>
    <recommendedName>
        <fullName evidence="2">ADP-ribosylglycohydrolase family protein</fullName>
    </recommendedName>
</protein>
<sequence length="77" mass="8050">WTRGDPAEAIPLAVNAGRDNDSVAGVVGMIAGTLHGIDAFPDRWVQTVEEVNPIPDIRELAGNLCDAIPARSSTTPA</sequence>
<name>A0A382AHX7_9ZZZZ</name>
<reference evidence="1" key="1">
    <citation type="submission" date="2018-05" db="EMBL/GenBank/DDBJ databases">
        <authorList>
            <person name="Lanie J.A."/>
            <person name="Ng W.-L."/>
            <person name="Kazmierczak K.M."/>
            <person name="Andrzejewski T.M."/>
            <person name="Davidsen T.M."/>
            <person name="Wayne K.J."/>
            <person name="Tettelin H."/>
            <person name="Glass J.I."/>
            <person name="Rusch D."/>
            <person name="Podicherti R."/>
            <person name="Tsui H.-C.T."/>
            <person name="Winkler M.E."/>
        </authorList>
    </citation>
    <scope>NUCLEOTIDE SEQUENCE</scope>
</reference>
<evidence type="ECO:0000313" key="1">
    <source>
        <dbReference type="EMBL" id="SVB00593.1"/>
    </source>
</evidence>
<evidence type="ECO:0008006" key="2">
    <source>
        <dbReference type="Google" id="ProtNLM"/>
    </source>
</evidence>
<dbReference type="Pfam" id="PF03747">
    <property type="entry name" value="ADP_ribosyl_GH"/>
    <property type="match status" value="1"/>
</dbReference>
<dbReference type="AlphaFoldDB" id="A0A382AHX7"/>
<dbReference type="EMBL" id="UINC01025290">
    <property type="protein sequence ID" value="SVB00593.1"/>
    <property type="molecule type" value="Genomic_DNA"/>
</dbReference>
<dbReference type="InterPro" id="IPR036705">
    <property type="entry name" value="Ribosyl_crysJ1_sf"/>
</dbReference>
<dbReference type="InterPro" id="IPR005502">
    <property type="entry name" value="Ribosyl_crysJ1"/>
</dbReference>
<dbReference type="Gene3D" id="1.10.4080.10">
    <property type="entry name" value="ADP-ribosylation/Crystallin J1"/>
    <property type="match status" value="1"/>
</dbReference>
<accession>A0A382AHX7</accession>
<organism evidence="1">
    <name type="scientific">marine metagenome</name>
    <dbReference type="NCBI Taxonomy" id="408172"/>
    <lineage>
        <taxon>unclassified sequences</taxon>
        <taxon>metagenomes</taxon>
        <taxon>ecological metagenomes</taxon>
    </lineage>
</organism>
<gene>
    <name evidence="1" type="ORF">METZ01_LOCUS153447</name>
</gene>
<dbReference type="SUPFAM" id="SSF101478">
    <property type="entry name" value="ADP-ribosylglycohydrolase"/>
    <property type="match status" value="1"/>
</dbReference>